<dbReference type="EMBL" id="CP000588">
    <property type="protein sequence ID" value="ABO97544.1"/>
    <property type="molecule type" value="Genomic_DNA"/>
</dbReference>
<dbReference type="KEGG" id="olu:OSTLU_33296"/>
<feature type="region of interest" description="Disordered" evidence="1">
    <location>
        <begin position="532"/>
        <end position="554"/>
    </location>
</feature>
<dbReference type="CDD" id="cd18042">
    <property type="entry name" value="DEXXQc_SETX"/>
    <property type="match status" value="1"/>
</dbReference>
<dbReference type="HOGENOM" id="CLU_001666_11_2_1"/>
<feature type="domain" description="DNA2/NAM7 helicase helicase" evidence="2">
    <location>
        <begin position="428"/>
        <end position="504"/>
    </location>
</feature>
<feature type="compositionally biased region" description="Basic residues" evidence="1">
    <location>
        <begin position="537"/>
        <end position="552"/>
    </location>
</feature>
<dbReference type="AlphaFoldDB" id="A4S221"/>
<feature type="compositionally biased region" description="Basic residues" evidence="1">
    <location>
        <begin position="625"/>
        <end position="634"/>
    </location>
</feature>
<dbReference type="InterPro" id="IPR027417">
    <property type="entry name" value="P-loop_NTPase"/>
</dbReference>
<evidence type="ECO:0000313" key="4">
    <source>
        <dbReference type="Proteomes" id="UP000001568"/>
    </source>
</evidence>
<dbReference type="OrthoDB" id="6513042at2759"/>
<feature type="region of interest" description="Disordered" evidence="1">
    <location>
        <begin position="589"/>
        <end position="634"/>
    </location>
</feature>
<dbReference type="OMA" id="EIDITHN"/>
<dbReference type="RefSeq" id="XP_001419251.1">
    <property type="nucleotide sequence ID" value="XM_001419214.1"/>
</dbReference>
<dbReference type="Pfam" id="PF13086">
    <property type="entry name" value="AAA_11"/>
    <property type="match status" value="3"/>
</dbReference>
<feature type="domain" description="DNA2/NAM7 helicase helicase" evidence="2">
    <location>
        <begin position="343"/>
        <end position="420"/>
    </location>
</feature>
<dbReference type="PANTHER" id="PTHR10887:SF538">
    <property type="entry name" value="HELICASE MAGATAMA 3-RELATED"/>
    <property type="match status" value="1"/>
</dbReference>
<feature type="domain" description="DNA2/NAM7 helicase helicase" evidence="2">
    <location>
        <begin position="211"/>
        <end position="276"/>
    </location>
</feature>
<dbReference type="SUPFAM" id="SSF52540">
    <property type="entry name" value="P-loop containing nucleoside triphosphate hydrolases"/>
    <property type="match status" value="1"/>
</dbReference>
<dbReference type="Proteomes" id="UP000001568">
    <property type="component" value="Chromosome 8"/>
</dbReference>
<dbReference type="InterPro" id="IPR045055">
    <property type="entry name" value="DNA2/NAM7-like"/>
</dbReference>
<name>A4S221_OSTLU</name>
<accession>A4S221</accession>
<proteinExistence type="predicted"/>
<dbReference type="Gramene" id="ABO97544">
    <property type="protein sequence ID" value="ABO97544"/>
    <property type="gene ID" value="OSTLU_33296"/>
</dbReference>
<protein>
    <recommendedName>
        <fullName evidence="2">DNA2/NAM7 helicase helicase domain-containing protein</fullName>
    </recommendedName>
</protein>
<keyword evidence="4" id="KW-1185">Reference proteome</keyword>
<evidence type="ECO:0000313" key="3">
    <source>
        <dbReference type="EMBL" id="ABO97544.1"/>
    </source>
</evidence>
<organism evidence="3 4">
    <name type="scientific">Ostreococcus lucimarinus (strain CCE9901)</name>
    <dbReference type="NCBI Taxonomy" id="436017"/>
    <lineage>
        <taxon>Eukaryota</taxon>
        <taxon>Viridiplantae</taxon>
        <taxon>Chlorophyta</taxon>
        <taxon>Mamiellophyceae</taxon>
        <taxon>Mamiellales</taxon>
        <taxon>Bathycoccaceae</taxon>
        <taxon>Ostreococcus</taxon>
    </lineage>
</organism>
<gene>
    <name evidence="3" type="ORF">OSTLU_33296</name>
</gene>
<dbReference type="GeneID" id="5003106"/>
<evidence type="ECO:0000256" key="1">
    <source>
        <dbReference type="SAM" id="MobiDB-lite"/>
    </source>
</evidence>
<dbReference type="PANTHER" id="PTHR10887">
    <property type="entry name" value="DNA2/NAM7 HELICASE FAMILY"/>
    <property type="match status" value="1"/>
</dbReference>
<dbReference type="InterPro" id="IPR041677">
    <property type="entry name" value="DNA2/NAM7_AAA_11"/>
</dbReference>
<dbReference type="Gene3D" id="3.40.50.300">
    <property type="entry name" value="P-loop containing nucleotide triphosphate hydrolases"/>
    <property type="match status" value="1"/>
</dbReference>
<reference evidence="3 4" key="1">
    <citation type="journal article" date="2007" name="Proc. Natl. Acad. Sci. U.S.A.">
        <title>The tiny eukaryote Ostreococcus provides genomic insights into the paradox of plankton speciation.</title>
        <authorList>
            <person name="Palenik B."/>
            <person name="Grimwood J."/>
            <person name="Aerts A."/>
            <person name="Rouze P."/>
            <person name="Salamov A."/>
            <person name="Putnam N."/>
            <person name="Dupont C."/>
            <person name="Jorgensen R."/>
            <person name="Derelle E."/>
            <person name="Rombauts S."/>
            <person name="Zhou K."/>
            <person name="Otillar R."/>
            <person name="Merchant S.S."/>
            <person name="Podell S."/>
            <person name="Gaasterland T."/>
            <person name="Napoli C."/>
            <person name="Gendler K."/>
            <person name="Manuell A."/>
            <person name="Tai V."/>
            <person name="Vallon O."/>
            <person name="Piganeau G."/>
            <person name="Jancek S."/>
            <person name="Heijde M."/>
            <person name="Jabbari K."/>
            <person name="Bowler C."/>
            <person name="Lohr M."/>
            <person name="Robbens S."/>
            <person name="Werner G."/>
            <person name="Dubchak I."/>
            <person name="Pazour G.J."/>
            <person name="Ren Q."/>
            <person name="Paulsen I."/>
            <person name="Delwiche C."/>
            <person name="Schmutz J."/>
            <person name="Rokhsar D."/>
            <person name="Van de Peer Y."/>
            <person name="Moreau H."/>
            <person name="Grigoriev I.V."/>
        </authorList>
    </citation>
    <scope>NUCLEOTIDE SEQUENCE [LARGE SCALE GENOMIC DNA]</scope>
    <source>
        <strain evidence="3 4">CCE9901</strain>
    </source>
</reference>
<sequence length="634" mass="69566">MTQVPLRFDNAREYVRTYAPFVLAECDEHVRRRSGEGTSVKAEAARAAERDEEFHVVAFDVSETDSERLSDNDLVLLSKEELTAKVTEDARLTHALAVVDGREMKTRVRLRLYLPDTTMTTEARVHSESDYKRFRTVRNALTAVKGERWFLKSLANLSTFTREWLAIHAFPAFPYAATILNGTPAAGIGGPSSVNAWSMPDGLKTFVERSCNDSQIKALESALTREPLVLVQGAPGTGKTRTIIPLLSVLLHSVPSTSSRTIVDFKAYAKMREARVVATAEEKREAWMRASPWLRTTNPRDAPPPPTLVAEKVSGSVNAESNVSPSSKPSSNGAVRVVAQTLGADAYRRSKILVCAPSNEILDEIVSLIIKTGLVDGNGETYSPTVVRVGVNVHDSVRQVSMDALVSQRLGELGAHVDSVRKFEAAVERDRLKQAILDEANVVCSTLSFSGAGMFARMSTPFDAVIIDEATLAVEPSTLVPLCYGAKQVYLIGDDRELAATVLSSAAVEYKYDVSMFSRFRKCDYPVHSLTADKTTGKRKSTTASEKKRHMHDPHWSGAAEFIRTNELNTADGGFSKEGFRDELIVENTKKGEAVGGDEMLADVEDGDDSNRDAFTDSPDEPAKKKQTRRSTRA</sequence>
<dbReference type="STRING" id="436017.A4S221"/>
<dbReference type="eggNOG" id="KOG1801">
    <property type="taxonomic scope" value="Eukaryota"/>
</dbReference>
<dbReference type="GO" id="GO:0004386">
    <property type="term" value="F:helicase activity"/>
    <property type="evidence" value="ECO:0007669"/>
    <property type="project" value="InterPro"/>
</dbReference>
<evidence type="ECO:0000259" key="2">
    <source>
        <dbReference type="Pfam" id="PF13086"/>
    </source>
</evidence>